<keyword evidence="2" id="KW-0573">Peptidoglycan synthesis</keyword>
<accession>A0A1D3L323</accession>
<dbReference type="InterPro" id="IPR033949">
    <property type="entry name" value="CobQ_GATase1"/>
</dbReference>
<dbReference type="SUPFAM" id="SSF52317">
    <property type="entry name" value="Class I glutamine amidotransferase-like"/>
    <property type="match status" value="1"/>
</dbReference>
<organism evidence="4 5">
    <name type="scientific">Methanobacterium congolense</name>
    <dbReference type="NCBI Taxonomy" id="118062"/>
    <lineage>
        <taxon>Archaea</taxon>
        <taxon>Methanobacteriati</taxon>
        <taxon>Methanobacteriota</taxon>
        <taxon>Methanomada group</taxon>
        <taxon>Methanobacteria</taxon>
        <taxon>Methanobacteriales</taxon>
        <taxon>Methanobacteriaceae</taxon>
        <taxon>Methanobacterium</taxon>
    </lineage>
</organism>
<dbReference type="UniPathway" id="UPA00219"/>
<keyword evidence="2" id="KW-0378">Hydrolase</keyword>
<evidence type="ECO:0000259" key="3">
    <source>
        <dbReference type="Pfam" id="PF07685"/>
    </source>
</evidence>
<proteinExistence type="inferred from homology"/>
<feature type="domain" description="CobB/CobQ-like glutamine amidotransferase" evidence="3">
    <location>
        <begin position="4"/>
        <end position="199"/>
    </location>
</feature>
<protein>
    <recommendedName>
        <fullName evidence="2">Lipid II isoglutaminyl synthase (glutamine-hydrolyzing) subunit GatD</fullName>
        <ecNumber evidence="2">6.3.5.13</ecNumber>
    </recommendedName>
    <alternativeName>
        <fullName evidence="2">Lipid II isoglutaminyl synthase glutaminase subunit</fullName>
        <ecNumber evidence="2">3.5.1.2</ecNumber>
    </alternativeName>
</protein>
<dbReference type="EMBL" id="LT607756">
    <property type="protein sequence ID" value="SCG85955.1"/>
    <property type="molecule type" value="Genomic_DNA"/>
</dbReference>
<comment type="function">
    <text evidence="2">The lipid II isoglutaminyl synthase complex catalyzes the formation of alpha-D-isoglutamine in the cell wall lipid II stem peptide. The GatD subunit catalyzes the hydrolysis of glutamine to glutamate and ammonia. The resulting ammonia molecule is channeled to the active site of MurT.</text>
</comment>
<keyword evidence="5" id="KW-1185">Reference proteome</keyword>
<dbReference type="GO" id="GO:0140282">
    <property type="term" value="F:carbon-nitrogen ligase activity on lipid II"/>
    <property type="evidence" value="ECO:0007669"/>
    <property type="project" value="UniProtKB-UniRule"/>
</dbReference>
<dbReference type="GeneID" id="41191663"/>
<dbReference type="GO" id="GO:0008360">
    <property type="term" value="P:regulation of cell shape"/>
    <property type="evidence" value="ECO:0007669"/>
    <property type="project" value="UniProtKB-KW"/>
</dbReference>
<evidence type="ECO:0000313" key="5">
    <source>
        <dbReference type="Proteomes" id="UP000094707"/>
    </source>
</evidence>
<evidence type="ECO:0000313" key="4">
    <source>
        <dbReference type="EMBL" id="SCG85955.1"/>
    </source>
</evidence>
<keyword evidence="2" id="KW-0133">Cell shape</keyword>
<sequence length="243" mass="27437">MELNIYHMYPEVLNLYGDIGNVVCLKKRCEWSGITPKITNFDINSEKKDLKDGDIFFIGGGSDRSQNIVYSHFRKYTEQFKEIIEDNGVVLAICGGYQLLGEKYIDSAGNEVPGLGIFNYSTLSEEGRLIGNIIIENQLNLLPKTIVGFENHGGRTYSDYKPLGIVKTGYGNNGKDMKEGIVYKNCIGTYLHGPLLPKNPHLADYLILKALERKYGTKSLNEVTEVNEFEYLAHDKVIEMYSK</sequence>
<comment type="catalytic activity">
    <reaction evidence="2">
        <text>beta-D-GlcNAc-(1-&gt;4)-Mur2Ac(oyl-L-Ala-gamma-D-Glu-L-Lys-D-Ala-D-Ala)-di-trans,octa-cis-undecaprenyl diphosphate + L-glutamine + ATP + H2O = beta-D-GlcNAc-(1-&gt;4)-Mur2Ac(oyl-L-Ala-D-isoglutaminyl-L-Lys-D-Ala-D-Ala)-di-trans,octa-cis-undecaprenyl diphosphate + L-glutamate + ADP + phosphate + H(+)</text>
        <dbReference type="Rhea" id="RHEA:57928"/>
        <dbReference type="ChEBI" id="CHEBI:15377"/>
        <dbReference type="ChEBI" id="CHEBI:15378"/>
        <dbReference type="ChEBI" id="CHEBI:29985"/>
        <dbReference type="ChEBI" id="CHEBI:30616"/>
        <dbReference type="ChEBI" id="CHEBI:43474"/>
        <dbReference type="ChEBI" id="CHEBI:58359"/>
        <dbReference type="ChEBI" id="CHEBI:60033"/>
        <dbReference type="ChEBI" id="CHEBI:62233"/>
        <dbReference type="ChEBI" id="CHEBI:456216"/>
        <dbReference type="EC" id="6.3.5.13"/>
    </reaction>
</comment>
<evidence type="ECO:0000256" key="2">
    <source>
        <dbReference type="HAMAP-Rule" id="MF_02213"/>
    </source>
</evidence>
<dbReference type="PROSITE" id="PS51274">
    <property type="entry name" value="GATASE_COBBQ"/>
    <property type="match status" value="1"/>
</dbReference>
<dbReference type="RefSeq" id="WP_071907066.1">
    <property type="nucleotide sequence ID" value="NZ_LT607756.1"/>
</dbReference>
<comment type="catalytic activity">
    <reaction evidence="2">
        <text>L-glutamine + H2O = L-glutamate + NH4(+)</text>
        <dbReference type="Rhea" id="RHEA:15889"/>
        <dbReference type="ChEBI" id="CHEBI:15377"/>
        <dbReference type="ChEBI" id="CHEBI:28938"/>
        <dbReference type="ChEBI" id="CHEBI:29985"/>
        <dbReference type="ChEBI" id="CHEBI:58359"/>
        <dbReference type="EC" id="3.5.1.2"/>
    </reaction>
</comment>
<dbReference type="OrthoDB" id="67837at2157"/>
<dbReference type="PANTHER" id="PTHR21343:SF9">
    <property type="entry name" value="LIPID II ISOGLUTAMINYL SYNTHASE (GLUTAMINE-HYDROLYZING) SUBUNIT GATD"/>
    <property type="match status" value="1"/>
</dbReference>
<dbReference type="STRING" id="118062.MCBB_1398"/>
<dbReference type="AlphaFoldDB" id="A0A1D3L323"/>
<dbReference type="Pfam" id="PF07685">
    <property type="entry name" value="GATase_3"/>
    <property type="match status" value="1"/>
</dbReference>
<evidence type="ECO:0000256" key="1">
    <source>
        <dbReference type="ARBA" id="ARBA00022962"/>
    </source>
</evidence>
<feature type="active site" evidence="2">
    <location>
        <position position="192"/>
    </location>
</feature>
<name>A0A1D3L323_9EURY</name>
<comment type="similarity">
    <text evidence="2">Belongs to the CobB/CobQ family. GatD subfamily.</text>
</comment>
<dbReference type="GO" id="GO:0009236">
    <property type="term" value="P:cobalamin biosynthetic process"/>
    <property type="evidence" value="ECO:0007669"/>
    <property type="project" value="InterPro"/>
</dbReference>
<dbReference type="CDD" id="cd01750">
    <property type="entry name" value="GATase1_CobQ"/>
    <property type="match status" value="1"/>
</dbReference>
<feature type="binding site" evidence="2">
    <location>
        <position position="128"/>
    </location>
    <ligand>
        <name>substrate</name>
    </ligand>
</feature>
<dbReference type="HAMAP" id="MF_02213">
    <property type="entry name" value="Lipid_II_synth_GatD"/>
    <property type="match status" value="1"/>
</dbReference>
<dbReference type="InterPro" id="IPR011698">
    <property type="entry name" value="GATase_3"/>
</dbReference>
<dbReference type="GO" id="GO:0071555">
    <property type="term" value="P:cell wall organization"/>
    <property type="evidence" value="ECO:0007669"/>
    <property type="project" value="UniProtKB-KW"/>
</dbReference>
<dbReference type="InterPro" id="IPR043702">
    <property type="entry name" value="Lipid_II_synth_GatD"/>
</dbReference>
<dbReference type="PANTHER" id="PTHR21343">
    <property type="entry name" value="DETHIOBIOTIN SYNTHETASE"/>
    <property type="match status" value="1"/>
</dbReference>
<comment type="pathway">
    <text evidence="2">Cell wall biogenesis; peptidoglycan biosynthesis.</text>
</comment>
<dbReference type="InterPro" id="IPR029062">
    <property type="entry name" value="Class_I_gatase-like"/>
</dbReference>
<reference evidence="4 5" key="1">
    <citation type="submission" date="2016-08" db="EMBL/GenBank/DDBJ databases">
        <authorList>
            <person name="Seilhamer J.J."/>
        </authorList>
    </citation>
    <scope>NUCLEOTIDE SEQUENCE [LARGE SCALE GENOMIC DNA]</scope>
    <source>
        <strain evidence="4">Buetzberg</strain>
    </source>
</reference>
<dbReference type="KEGG" id="mcub:MCBB_1398"/>
<dbReference type="Proteomes" id="UP000094707">
    <property type="component" value="Chromosome I"/>
</dbReference>
<dbReference type="GO" id="GO:0004359">
    <property type="term" value="F:glutaminase activity"/>
    <property type="evidence" value="ECO:0007669"/>
    <property type="project" value="UniProtKB-UniRule"/>
</dbReference>
<gene>
    <name evidence="4" type="primary">cobQ3</name>
    <name evidence="2" type="synonym">gatD</name>
    <name evidence="4" type="ORF">MCBB_1398</name>
</gene>
<keyword evidence="2" id="KW-0961">Cell wall biogenesis/degradation</keyword>
<comment type="subunit">
    <text evidence="2">Forms a heterodimer with MurT.</text>
</comment>
<keyword evidence="1 2" id="KW-0315">Glutamine amidotransferase</keyword>
<feature type="active site" description="Nucleophile" evidence="2">
    <location>
        <position position="94"/>
    </location>
</feature>
<keyword evidence="2" id="KW-0436">Ligase</keyword>
<dbReference type="PATRIC" id="fig|129848.4.peg.1425"/>
<dbReference type="EC" id="6.3.5.13" evidence="2"/>
<dbReference type="EC" id="3.5.1.2" evidence="2"/>
<dbReference type="Gene3D" id="3.40.50.880">
    <property type="match status" value="1"/>
</dbReference>